<dbReference type="Gene3D" id="3.40.50.150">
    <property type="entry name" value="Vaccinia Virus protein VP39"/>
    <property type="match status" value="1"/>
</dbReference>
<dbReference type="Pfam" id="PF13489">
    <property type="entry name" value="Methyltransf_23"/>
    <property type="match status" value="1"/>
</dbReference>
<dbReference type="SUPFAM" id="SSF53335">
    <property type="entry name" value="S-adenosyl-L-methionine-dependent methyltransferases"/>
    <property type="match status" value="1"/>
</dbReference>
<protein>
    <submittedName>
        <fullName evidence="2">S-adenosyl-L-methionine-dependent methyltransferase</fullName>
    </submittedName>
</protein>
<feature type="compositionally biased region" description="Low complexity" evidence="1">
    <location>
        <begin position="62"/>
        <end position="75"/>
    </location>
</feature>
<keyword evidence="2" id="KW-0808">Transferase</keyword>
<dbReference type="PANTHER" id="PTHR43591:SF24">
    <property type="entry name" value="2-METHOXY-6-POLYPRENYL-1,4-BENZOQUINOL METHYLASE, MITOCHONDRIAL"/>
    <property type="match status" value="1"/>
</dbReference>
<accession>A0A4S2N6B8</accession>
<sequence>MNRTVFPGSCSAVLSPTNTRFEDSLEIGSASLDTAMSTTYKPNNNLEVDETAEPVECDDGYGSSPGSDTTSLSSSIRQHVKENGRTYHHYQEGKYLSPNDEAERDRLDFYHAVQLEMLEKRLFLAPLENAPHRVLDCGTGTGIWALDMADLFPSAIVTGVDLSAIQPEWVFPNVKFEIDDLDQEWTFPENHFDFIHTRQMITGIRDYNRFLQQMFKHTAPGGWFELVEGGFQLHSDDDTLKGSKVAHMFDSFLDCAAKAGIKLPEAEEIVQAATKAGYVDVQIVKIKQPWGAWPRDKRLKHVGRMVAAVTDPECFESYALALLTRVGGVSEEEGKKICREASREVQTTTHVHAYNWLWHVYGRKPETETNTGDA</sequence>
<gene>
    <name evidence="2" type="ORF">EX30DRAFT_4624</name>
</gene>
<dbReference type="CDD" id="cd02440">
    <property type="entry name" value="AdoMet_MTases"/>
    <property type="match status" value="1"/>
</dbReference>
<reference evidence="2 3" key="1">
    <citation type="submission" date="2019-04" db="EMBL/GenBank/DDBJ databases">
        <title>Comparative genomics and transcriptomics to analyze fruiting body development in filamentous ascomycetes.</title>
        <authorList>
            <consortium name="DOE Joint Genome Institute"/>
            <person name="Lutkenhaus R."/>
            <person name="Traeger S."/>
            <person name="Breuer J."/>
            <person name="Kuo A."/>
            <person name="Lipzen A."/>
            <person name="Pangilinan J."/>
            <person name="Dilworth D."/>
            <person name="Sandor L."/>
            <person name="Poggeler S."/>
            <person name="Barry K."/>
            <person name="Grigoriev I.V."/>
            <person name="Nowrousian M."/>
        </authorList>
    </citation>
    <scope>NUCLEOTIDE SEQUENCE [LARGE SCALE GENOMIC DNA]</scope>
    <source>
        <strain evidence="2 3">CBS 389.68</strain>
    </source>
</reference>
<organism evidence="2 3">
    <name type="scientific">Ascodesmis nigricans</name>
    <dbReference type="NCBI Taxonomy" id="341454"/>
    <lineage>
        <taxon>Eukaryota</taxon>
        <taxon>Fungi</taxon>
        <taxon>Dikarya</taxon>
        <taxon>Ascomycota</taxon>
        <taxon>Pezizomycotina</taxon>
        <taxon>Pezizomycetes</taxon>
        <taxon>Pezizales</taxon>
        <taxon>Ascodesmidaceae</taxon>
        <taxon>Ascodesmis</taxon>
    </lineage>
</organism>
<dbReference type="InterPro" id="IPR029063">
    <property type="entry name" value="SAM-dependent_MTases_sf"/>
</dbReference>
<evidence type="ECO:0000313" key="2">
    <source>
        <dbReference type="EMBL" id="TGZ84624.1"/>
    </source>
</evidence>
<feature type="region of interest" description="Disordered" evidence="1">
    <location>
        <begin position="56"/>
        <end position="75"/>
    </location>
</feature>
<dbReference type="STRING" id="341454.A0A4S2N6B8"/>
<dbReference type="GO" id="GO:0008168">
    <property type="term" value="F:methyltransferase activity"/>
    <property type="evidence" value="ECO:0007669"/>
    <property type="project" value="UniProtKB-KW"/>
</dbReference>
<evidence type="ECO:0000256" key="1">
    <source>
        <dbReference type="SAM" id="MobiDB-lite"/>
    </source>
</evidence>
<name>A0A4S2N6B8_9PEZI</name>
<keyword evidence="3" id="KW-1185">Reference proteome</keyword>
<dbReference type="PANTHER" id="PTHR43591">
    <property type="entry name" value="METHYLTRANSFERASE"/>
    <property type="match status" value="1"/>
</dbReference>
<evidence type="ECO:0000313" key="3">
    <source>
        <dbReference type="Proteomes" id="UP000298138"/>
    </source>
</evidence>
<dbReference type="OrthoDB" id="2013972at2759"/>
<proteinExistence type="predicted"/>
<dbReference type="EMBL" id="ML220112">
    <property type="protein sequence ID" value="TGZ84624.1"/>
    <property type="molecule type" value="Genomic_DNA"/>
</dbReference>
<dbReference type="Proteomes" id="UP000298138">
    <property type="component" value="Unassembled WGS sequence"/>
</dbReference>
<keyword evidence="2" id="KW-0489">Methyltransferase</keyword>
<dbReference type="GO" id="GO:0032259">
    <property type="term" value="P:methylation"/>
    <property type="evidence" value="ECO:0007669"/>
    <property type="project" value="UniProtKB-KW"/>
</dbReference>
<dbReference type="InParanoid" id="A0A4S2N6B8"/>
<dbReference type="AlphaFoldDB" id="A0A4S2N6B8"/>